<keyword evidence="4" id="KW-1185">Reference proteome</keyword>
<dbReference type="Proteomes" id="UP000053881">
    <property type="component" value="Unassembled WGS sequence"/>
</dbReference>
<reference evidence="1 3" key="2">
    <citation type="submission" date="2015-06" db="EMBL/GenBank/DDBJ databases">
        <title>Genome sequencing project of Bacillus galactosidilyticus PL133.</title>
        <authorList>
            <person name="Gaiero J."/>
            <person name="Nicol R."/>
            <person name="Habash M."/>
        </authorList>
    </citation>
    <scope>NUCLEOTIDE SEQUENCE [LARGE SCALE GENOMIC DNA]</scope>
    <source>
        <strain evidence="1 3">PL133</strain>
    </source>
</reference>
<evidence type="ECO:0000313" key="2">
    <source>
        <dbReference type="EMBL" id="OAK75770.1"/>
    </source>
</evidence>
<accession>A0A0Q9XSI9</accession>
<proteinExistence type="predicted"/>
<dbReference type="EMBL" id="LDJR01000008">
    <property type="protein sequence ID" value="OAK75770.1"/>
    <property type="molecule type" value="Genomic_DNA"/>
</dbReference>
<sequence>MGVFYPKENALFFHSKLKGSLRLKNFHFPPLVLTSSGSKGPKEFFNLSHMAPLAETNDLIF</sequence>
<name>A0A0Q9XSI9_9BACI</name>
<evidence type="ECO:0000313" key="1">
    <source>
        <dbReference type="EMBL" id="KRG11126.1"/>
    </source>
</evidence>
<dbReference type="AlphaFoldDB" id="A0A0Q9XSI9"/>
<reference evidence="2 4" key="1">
    <citation type="submission" date="2015-05" db="EMBL/GenBank/DDBJ databases">
        <title>Comparison of genome.</title>
        <authorList>
            <person name="Zheng Z."/>
            <person name="Sun M."/>
        </authorList>
    </citation>
    <scope>NUCLEOTIDE SEQUENCE [LARGE SCALE GENOMIC DNA]</scope>
    <source>
        <strain evidence="2 4">G25-74</strain>
    </source>
</reference>
<gene>
    <name evidence="2" type="ORF">ABB05_01055</name>
    <name evidence="1" type="ORF">ACA29_19250</name>
</gene>
<dbReference type="EMBL" id="LGPB01000131">
    <property type="protein sequence ID" value="KRG11126.1"/>
    <property type="molecule type" value="Genomic_DNA"/>
</dbReference>
<dbReference type="PATRIC" id="fig|217031.4.peg.6509"/>
<protein>
    <submittedName>
        <fullName evidence="1">Uncharacterized protein</fullName>
    </submittedName>
</protein>
<comment type="caution">
    <text evidence="1">The sequence shown here is derived from an EMBL/GenBank/DDBJ whole genome shotgun (WGS) entry which is preliminary data.</text>
</comment>
<dbReference type="Proteomes" id="UP000077881">
    <property type="component" value="Unassembled WGS sequence"/>
</dbReference>
<organism evidence="1 3">
    <name type="scientific">Lederbergia galactosidilytica</name>
    <dbReference type="NCBI Taxonomy" id="217031"/>
    <lineage>
        <taxon>Bacteria</taxon>
        <taxon>Bacillati</taxon>
        <taxon>Bacillota</taxon>
        <taxon>Bacilli</taxon>
        <taxon>Bacillales</taxon>
        <taxon>Bacillaceae</taxon>
        <taxon>Lederbergia</taxon>
    </lineage>
</organism>
<evidence type="ECO:0000313" key="3">
    <source>
        <dbReference type="Proteomes" id="UP000053881"/>
    </source>
</evidence>
<evidence type="ECO:0000313" key="4">
    <source>
        <dbReference type="Proteomes" id="UP000077881"/>
    </source>
</evidence>